<feature type="domain" description="Heterokaryon incompatibility" evidence="2">
    <location>
        <begin position="55"/>
        <end position="143"/>
    </location>
</feature>
<proteinExistence type="predicted"/>
<dbReference type="STRING" id="1745343.A0A2J6PF77"/>
<dbReference type="AlphaFoldDB" id="A0A2J6PF77"/>
<feature type="signal peptide" evidence="1">
    <location>
        <begin position="1"/>
        <end position="22"/>
    </location>
</feature>
<dbReference type="PANTHER" id="PTHR24148">
    <property type="entry name" value="ANKYRIN REPEAT DOMAIN-CONTAINING PROTEIN 39 HOMOLOG-RELATED"/>
    <property type="match status" value="1"/>
</dbReference>
<reference evidence="3 4" key="1">
    <citation type="submission" date="2016-05" db="EMBL/GenBank/DDBJ databases">
        <title>A degradative enzymes factory behind the ericoid mycorrhizal symbiosis.</title>
        <authorList>
            <consortium name="DOE Joint Genome Institute"/>
            <person name="Martino E."/>
            <person name="Morin E."/>
            <person name="Grelet G."/>
            <person name="Kuo A."/>
            <person name="Kohler A."/>
            <person name="Daghino S."/>
            <person name="Barry K."/>
            <person name="Choi C."/>
            <person name="Cichocki N."/>
            <person name="Clum A."/>
            <person name="Copeland A."/>
            <person name="Hainaut M."/>
            <person name="Haridas S."/>
            <person name="Labutti K."/>
            <person name="Lindquist E."/>
            <person name="Lipzen A."/>
            <person name="Khouja H.-R."/>
            <person name="Murat C."/>
            <person name="Ohm R."/>
            <person name="Olson A."/>
            <person name="Spatafora J."/>
            <person name="Veneault-Fourrey C."/>
            <person name="Henrissat B."/>
            <person name="Grigoriev I."/>
            <person name="Martin F."/>
            <person name="Perotto S."/>
        </authorList>
    </citation>
    <scope>NUCLEOTIDE SEQUENCE [LARGE SCALE GENOMIC DNA]</scope>
    <source>
        <strain evidence="3 4">UAMH 7357</strain>
    </source>
</reference>
<evidence type="ECO:0000256" key="1">
    <source>
        <dbReference type="SAM" id="SignalP"/>
    </source>
</evidence>
<protein>
    <recommendedName>
        <fullName evidence="2">Heterokaryon incompatibility domain-containing protein</fullName>
    </recommendedName>
</protein>
<dbReference type="PANTHER" id="PTHR24148:SF73">
    <property type="entry name" value="HET DOMAIN PROTEIN (AFU_ORTHOLOGUE AFUA_8G01020)"/>
    <property type="match status" value="1"/>
</dbReference>
<gene>
    <name evidence="3" type="ORF">NA56DRAFT_586800</name>
</gene>
<name>A0A2J6PF77_9HELO</name>
<evidence type="ECO:0000313" key="3">
    <source>
        <dbReference type="EMBL" id="PMD12702.1"/>
    </source>
</evidence>
<dbReference type="Pfam" id="PF06985">
    <property type="entry name" value="HET"/>
    <property type="match status" value="1"/>
</dbReference>
<keyword evidence="4" id="KW-1185">Reference proteome</keyword>
<dbReference type="InterPro" id="IPR052895">
    <property type="entry name" value="HetReg/Transcr_Mod"/>
</dbReference>
<dbReference type="InterPro" id="IPR010730">
    <property type="entry name" value="HET"/>
</dbReference>
<dbReference type="Proteomes" id="UP000235672">
    <property type="component" value="Unassembled WGS sequence"/>
</dbReference>
<feature type="chain" id="PRO_5014417934" description="Heterokaryon incompatibility domain-containing protein" evidence="1">
    <location>
        <begin position="23"/>
        <end position="147"/>
    </location>
</feature>
<keyword evidence="1" id="KW-0732">Signal</keyword>
<sequence length="147" mass="16898">MIRIISVSPLLSGLGLLQLTLQSVPLVQRKSIALENSEPVTSTTIQTQEDTQVRYKTLSYTWGPETPSHVILVNGCEFTVRENLYGFLDCCRRRAWSYPLWVDQICINQNDVKERNSQVSMMEDIYTNANETFVWLGYADEQSDRVM</sequence>
<accession>A0A2J6PF77</accession>
<dbReference type="EMBL" id="KZ613544">
    <property type="protein sequence ID" value="PMD12702.1"/>
    <property type="molecule type" value="Genomic_DNA"/>
</dbReference>
<dbReference type="OrthoDB" id="2157530at2759"/>
<organism evidence="3 4">
    <name type="scientific">Hyaloscypha hepaticicola</name>
    <dbReference type="NCBI Taxonomy" id="2082293"/>
    <lineage>
        <taxon>Eukaryota</taxon>
        <taxon>Fungi</taxon>
        <taxon>Dikarya</taxon>
        <taxon>Ascomycota</taxon>
        <taxon>Pezizomycotina</taxon>
        <taxon>Leotiomycetes</taxon>
        <taxon>Helotiales</taxon>
        <taxon>Hyaloscyphaceae</taxon>
        <taxon>Hyaloscypha</taxon>
    </lineage>
</organism>
<evidence type="ECO:0000259" key="2">
    <source>
        <dbReference type="Pfam" id="PF06985"/>
    </source>
</evidence>
<evidence type="ECO:0000313" key="4">
    <source>
        <dbReference type="Proteomes" id="UP000235672"/>
    </source>
</evidence>
<feature type="non-terminal residue" evidence="3">
    <location>
        <position position="147"/>
    </location>
</feature>